<evidence type="ECO:0000256" key="1">
    <source>
        <dbReference type="SAM" id="MobiDB-lite"/>
    </source>
</evidence>
<evidence type="ECO:0000259" key="2">
    <source>
        <dbReference type="Pfam" id="PF18676"/>
    </source>
</evidence>
<dbReference type="RefSeq" id="WP_133053988.1">
    <property type="nucleotide sequence ID" value="NZ_FOCZ01000006.1"/>
</dbReference>
<evidence type="ECO:0000313" key="3">
    <source>
        <dbReference type="EMBL" id="OQP44602.1"/>
    </source>
</evidence>
<dbReference type="OrthoDB" id="355609at2"/>
<dbReference type="InterPro" id="IPR008964">
    <property type="entry name" value="Invasin/intimin_cell_adhesion"/>
</dbReference>
<gene>
    <name evidence="3" type="ORF">A4H97_09545</name>
</gene>
<name>A0A1V9EEW0_9BACT</name>
<evidence type="ECO:0000313" key="4">
    <source>
        <dbReference type="Proteomes" id="UP000192610"/>
    </source>
</evidence>
<proteinExistence type="predicted"/>
<feature type="domain" description="MBG" evidence="2">
    <location>
        <begin position="392"/>
        <end position="467"/>
    </location>
</feature>
<dbReference type="InterPro" id="IPR041286">
    <property type="entry name" value="MBG_2"/>
</dbReference>
<comment type="caution">
    <text evidence="3">The sequence shown here is derived from an EMBL/GenBank/DDBJ whole genome shotgun (WGS) entry which is preliminary data.</text>
</comment>
<organism evidence="3 4">
    <name type="scientific">Niastella yeongjuensis</name>
    <dbReference type="NCBI Taxonomy" id="354355"/>
    <lineage>
        <taxon>Bacteria</taxon>
        <taxon>Pseudomonadati</taxon>
        <taxon>Bacteroidota</taxon>
        <taxon>Chitinophagia</taxon>
        <taxon>Chitinophagales</taxon>
        <taxon>Chitinophagaceae</taxon>
        <taxon>Niastella</taxon>
    </lineage>
</organism>
<dbReference type="AlphaFoldDB" id="A0A1V9EEW0"/>
<dbReference type="Pfam" id="PF18676">
    <property type="entry name" value="MBG_2"/>
    <property type="match status" value="3"/>
</dbReference>
<dbReference type="EMBL" id="LVXG01000034">
    <property type="protein sequence ID" value="OQP44602.1"/>
    <property type="molecule type" value="Genomic_DNA"/>
</dbReference>
<feature type="domain" description="MBG" evidence="2">
    <location>
        <begin position="724"/>
        <end position="799"/>
    </location>
</feature>
<dbReference type="Proteomes" id="UP000192610">
    <property type="component" value="Unassembled WGS sequence"/>
</dbReference>
<sequence length="889" mass="92860">MRFYYTIFIGLLLSVSGYSQTVTELVMPKFTQGSNAGTTARVPFICRLKIDGLQINKTYRYFARFIDANSSATATGEGNFIAIKPATGEFKRFTSPNVAIATQCGDFTTDAAGTYIGWFACDAGTSATFTPGNNLFIRLSLNNGANGLTVTTRLNTTSPINVIDFGTTGTDGTALRSTPAAGGSAKNFILLYDDVAATRPVTATVTESDGLSITSAGYASFYVSDVENIDKVWGTIIPNNLTQGIQKIVQVGLDGVDVAGRTSSNGQWPASGGGTVSTISTNGGVSNVIVLDGNVVTLAPGAPVKLNQQITFNNPLISTYGDNDFDAAATASSGLTVAYASSNPSVATIVNGHFIHIVGAGTADITASQSGDDNYGAAADVIKQLTVNKADLTITAVDKFWRQGTAMPLLTVTYGGFKNNDDENSLNPKPQLTTTATASSPVGPYDINVNGAGSPNYNFIYIKGKLSVIGNKQSQTITFNALPTKTYGDADFNPGATASSTFAVYYTSSDLTVATIVNNTIHIVGPGTTTITAKQDGDQSTFDPASDVIQTLNVRKAPLQITAVDKTRLIGQPNPALTISYAGFVKNESSQDLLIPPTISTSADIGSPAGNYVITVKDATSNNYDITFVNGTLFILSLPPQQITFQSLPVMKYGDADFKPAASASSGLTVSYTSSNPAVATVIGDSIHITGAGTTVITAAQAGDLQSAPATPVDRTLTVLKGVLNIRPDNKSKNEGAENPAFTIMYTGFAKNEDASALTTLPTVTTMATTLSVAGSYPLIAQGATSNNYTIQYQNGVLTILPAQGDVQDNVNAYTSAPGLLQVNVYSVNDVKSAIQLFDVNGTRLVNTAVSLRKGFNTFRVAVGNIASGIYNLRVAGSGLMLKTKVVIH</sequence>
<reference evidence="4" key="1">
    <citation type="submission" date="2016-04" db="EMBL/GenBank/DDBJ databases">
        <authorList>
            <person name="Chen L."/>
            <person name="Zhuang W."/>
            <person name="Wang G."/>
        </authorList>
    </citation>
    <scope>NUCLEOTIDE SEQUENCE [LARGE SCALE GENOMIC DNA]</scope>
    <source>
        <strain evidence="4">17621</strain>
    </source>
</reference>
<dbReference type="SUPFAM" id="SSF49373">
    <property type="entry name" value="Invasin/intimin cell-adhesion fragments"/>
    <property type="match status" value="2"/>
</dbReference>
<feature type="domain" description="MBG" evidence="2">
    <location>
        <begin position="559"/>
        <end position="633"/>
    </location>
</feature>
<protein>
    <recommendedName>
        <fullName evidence="2">MBG domain-containing protein</fullName>
    </recommendedName>
</protein>
<dbReference type="Gene3D" id="2.60.40.1080">
    <property type="match status" value="2"/>
</dbReference>
<dbReference type="STRING" id="354355.SAMN05660816_03635"/>
<feature type="compositionally biased region" description="Polar residues" evidence="1">
    <location>
        <begin position="425"/>
        <end position="440"/>
    </location>
</feature>
<accession>A0A1V9EEW0</accession>
<feature type="region of interest" description="Disordered" evidence="1">
    <location>
        <begin position="421"/>
        <end position="440"/>
    </location>
</feature>
<dbReference type="Gene3D" id="3.30.160.710">
    <property type="match status" value="3"/>
</dbReference>
<keyword evidence="4" id="KW-1185">Reference proteome</keyword>